<dbReference type="Proteomes" id="UP000791080">
    <property type="component" value="Unassembled WGS sequence"/>
</dbReference>
<evidence type="ECO:0000313" key="9">
    <source>
        <dbReference type="EMBL" id="MCP2334291.1"/>
    </source>
</evidence>
<keyword evidence="5 8" id="KW-1133">Transmembrane helix</keyword>
<keyword evidence="10" id="KW-1185">Reference proteome</keyword>
<evidence type="ECO:0000256" key="5">
    <source>
        <dbReference type="ARBA" id="ARBA00022989"/>
    </source>
</evidence>
<evidence type="ECO:0000256" key="4">
    <source>
        <dbReference type="ARBA" id="ARBA00022692"/>
    </source>
</evidence>
<feature type="compositionally biased region" description="Basic and acidic residues" evidence="7">
    <location>
        <begin position="1"/>
        <end position="21"/>
    </location>
</feature>
<keyword evidence="3" id="KW-1003">Cell membrane</keyword>
<protein>
    <submittedName>
        <fullName evidence="9">Polysulfide reductase, NrfD</fullName>
    </submittedName>
</protein>
<organism evidence="9 10">
    <name type="scientific">Actinoalloteichus caeruleus DSM 43889</name>
    <dbReference type="NCBI Taxonomy" id="1120930"/>
    <lineage>
        <taxon>Bacteria</taxon>
        <taxon>Bacillati</taxon>
        <taxon>Actinomycetota</taxon>
        <taxon>Actinomycetes</taxon>
        <taxon>Pseudonocardiales</taxon>
        <taxon>Pseudonocardiaceae</taxon>
        <taxon>Actinoalloteichus</taxon>
        <taxon>Actinoalloteichus cyanogriseus</taxon>
    </lineage>
</organism>
<evidence type="ECO:0000256" key="3">
    <source>
        <dbReference type="ARBA" id="ARBA00022475"/>
    </source>
</evidence>
<feature type="region of interest" description="Disordered" evidence="7">
    <location>
        <begin position="1"/>
        <end position="42"/>
    </location>
</feature>
<feature type="transmembrane region" description="Helical" evidence="8">
    <location>
        <begin position="97"/>
        <end position="115"/>
    </location>
</feature>
<dbReference type="RefSeq" id="WP_026419865.1">
    <property type="nucleotide sequence ID" value="NZ_AUBJ02000001.1"/>
</dbReference>
<evidence type="ECO:0000256" key="7">
    <source>
        <dbReference type="SAM" id="MobiDB-lite"/>
    </source>
</evidence>
<evidence type="ECO:0000256" key="2">
    <source>
        <dbReference type="ARBA" id="ARBA00008929"/>
    </source>
</evidence>
<dbReference type="PANTHER" id="PTHR34856:SF2">
    <property type="entry name" value="PROTEIN NRFD"/>
    <property type="match status" value="1"/>
</dbReference>
<comment type="similarity">
    <text evidence="2">Belongs to the NrfD family.</text>
</comment>
<evidence type="ECO:0000256" key="8">
    <source>
        <dbReference type="SAM" id="Phobius"/>
    </source>
</evidence>
<feature type="transmembrane region" description="Helical" evidence="8">
    <location>
        <begin position="135"/>
        <end position="155"/>
    </location>
</feature>
<feature type="transmembrane region" description="Helical" evidence="8">
    <location>
        <begin position="202"/>
        <end position="220"/>
    </location>
</feature>
<comment type="caution">
    <text evidence="9">The sequence shown here is derived from an EMBL/GenBank/DDBJ whole genome shotgun (WGS) entry which is preliminary data.</text>
</comment>
<dbReference type="PANTHER" id="PTHR34856">
    <property type="entry name" value="PROTEIN NRFD"/>
    <property type="match status" value="1"/>
</dbReference>
<feature type="transmembrane region" description="Helical" evidence="8">
    <location>
        <begin position="162"/>
        <end position="182"/>
    </location>
</feature>
<name>A0ABT1JQ75_ACTCY</name>
<accession>A0ABT1JQ75</accession>
<dbReference type="InterPro" id="IPR005614">
    <property type="entry name" value="NrfD-like"/>
</dbReference>
<gene>
    <name evidence="9" type="ORF">G443_004561</name>
</gene>
<dbReference type="Gene3D" id="1.20.1630.10">
    <property type="entry name" value="Formate dehydrogenase/DMSO reductase domain"/>
    <property type="match status" value="1"/>
</dbReference>
<keyword evidence="4 8" id="KW-0812">Transmembrane</keyword>
<proteinExistence type="inferred from homology"/>
<sequence length="344" mass="35364">MSTSDVTRDGIRGAHPGREARVGGTGEQRWRPRGQRTAAPEYSPDSYYGLPVLNPPRWAATDIAGYFFLGGLAGGSSVLAAGGHWTNRPGLARPAKLVALGAVSGSVVALVHDLGRPARFLNMLRVFKITSPMSVGSWLLAAYGPAAGAAAITDLTGWFPRIGATATATAAVLGPLVAAYTAALAADTAVPAWHEGHRELPFVFVSSAALAASGASMIAAPTAQTGPARRAAVLAAAGELAATARMERRMGMVAEPYRTGWGGRLMKAAKALTVAGAVGGALLGRRSRVAAGVCGAALLVGSACTRFGVFHAGMESARDPKYTVEPQRARVRERAARAAEENVA</sequence>
<reference evidence="9 10" key="1">
    <citation type="submission" date="2022-06" db="EMBL/GenBank/DDBJ databases">
        <title>Genomic Encyclopedia of Type Strains, Phase I: the one thousand microbial genomes (KMG-I) project.</title>
        <authorList>
            <person name="Kyrpides N."/>
        </authorList>
    </citation>
    <scope>NUCLEOTIDE SEQUENCE [LARGE SCALE GENOMIC DNA]</scope>
    <source>
        <strain evidence="9 10">DSM 43889</strain>
    </source>
</reference>
<comment type="subcellular location">
    <subcellularLocation>
        <location evidence="1">Cell membrane</location>
        <topology evidence="1">Multi-pass membrane protein</topology>
    </subcellularLocation>
</comment>
<dbReference type="InterPro" id="IPR052049">
    <property type="entry name" value="Electron_transfer_protein"/>
</dbReference>
<evidence type="ECO:0000313" key="10">
    <source>
        <dbReference type="Proteomes" id="UP000791080"/>
    </source>
</evidence>
<evidence type="ECO:0000256" key="1">
    <source>
        <dbReference type="ARBA" id="ARBA00004651"/>
    </source>
</evidence>
<feature type="transmembrane region" description="Helical" evidence="8">
    <location>
        <begin position="63"/>
        <end position="85"/>
    </location>
</feature>
<evidence type="ECO:0000256" key="6">
    <source>
        <dbReference type="ARBA" id="ARBA00023136"/>
    </source>
</evidence>
<dbReference type="Pfam" id="PF03916">
    <property type="entry name" value="NrfD"/>
    <property type="match status" value="1"/>
</dbReference>
<keyword evidence="6 8" id="KW-0472">Membrane</keyword>
<dbReference type="EMBL" id="AUBJ02000001">
    <property type="protein sequence ID" value="MCP2334291.1"/>
    <property type="molecule type" value="Genomic_DNA"/>
</dbReference>